<keyword evidence="6" id="KW-0677">Repeat</keyword>
<dbReference type="EMBL" id="VXAM01000121">
    <property type="protein sequence ID" value="NXJ90895.1"/>
    <property type="molecule type" value="Genomic_DNA"/>
</dbReference>
<dbReference type="GO" id="GO:0005524">
    <property type="term" value="F:ATP binding"/>
    <property type="evidence" value="ECO:0007669"/>
    <property type="project" value="UniProtKB-UniRule"/>
</dbReference>
<keyword evidence="9 13" id="KW-0067">ATP-binding</keyword>
<keyword evidence="14" id="KW-0175">Coiled coil</keyword>
<evidence type="ECO:0000256" key="1">
    <source>
        <dbReference type="ARBA" id="ARBA00012513"/>
    </source>
</evidence>
<dbReference type="PRINTS" id="PR00449">
    <property type="entry name" value="RASTRNSFRMNG"/>
</dbReference>
<dbReference type="Gene3D" id="3.30.200.20">
    <property type="entry name" value="Phosphorylase Kinase, domain 1"/>
    <property type="match status" value="1"/>
</dbReference>
<dbReference type="PROSITE" id="PS51419">
    <property type="entry name" value="RAB"/>
    <property type="match status" value="1"/>
</dbReference>
<evidence type="ECO:0000256" key="13">
    <source>
        <dbReference type="PROSITE-ProRule" id="PRU10141"/>
    </source>
</evidence>
<dbReference type="InterPro" id="IPR032675">
    <property type="entry name" value="LRR_dom_sf"/>
</dbReference>
<dbReference type="InterPro" id="IPR056593">
    <property type="entry name" value="ANK_LRRK2"/>
</dbReference>
<sequence>DEQALRKLVVRLQNVQERKRLETLVQTLSDLLELAARQSAPRLFSGKNVHVPLLLVVDLYPGAAGVQQMGWSLLCKLIEICPSTLQNIAPKDVGKDWEVLGVHQQILKMLTVHKGNINLSVIGLKALNLLLMSDVIAFLLLEEEVDVFSLVFNAMHTFPKNEEIQQHGCKALHRLFEKVPEEQLTEFVESKDHMIILKVFKEFPKKEEVILPALYSLHSLAGPSSNVEVLMSGNVRCYNVIVEMMKSFPSSETVQEVSCCLLHKLALGNFFNILVLHKVPEVIVKAVKTYPENAKLQSAALSCLAFLTETIFLNRDLEERKEEEEEEKLCWLEACYRALELHRKNTDVLEAACWALKNLFLYQHNLHEKIGDRDNQFPIDRAVMLSMLMHSSSKEVFQAAASTLAILSQQNVNIRKTLLAKGIHMNVLDIMRKHLHSPEVAESACRILNHVFEGSFPHLDIMTVAASEVVKAMRKHEKSLSVQLEALRVLLHFMMPDTKDDQNRSSRDVGDAAFALTVKVIKSQCLLEGTHSLVLNALNRFIGNPSVQKCGLKLLASVAECTGALEILTQQGATDTVLHTLQMYPDKQDIQCLGLSILRSLITRKSLCIATMHVLATVLVSTLRRFKEVTEIQMHGFHAILSILGLSPCFAKLLVHESFDTVIFYQMSMCFTDQRDRQFQSLCCKCFAKIAENDDLKNMMLEKACIEHNSIMAECLLLLGADINKKTKTNSLIYQVCEKGNNPKLVELLLANGAREQDIRSALTISIKRGDSQTISLLLKKLSLDVANSSICLGGFGIGRLEPSWLIPLFPDKLTPLRKQNAGSALARMVLKFQMKNISEDRSRACSDLNSEDGVDKNYDWHFISDPLVDSVFPLSDDIDSEGSEGSLFVKKKSNSIAVADLYCREMASQRSSSLPRHSYSVGPGSDYEPLVKQRRKFLPSDESPSVSKFSPHIRPSDSLSSLISEKEYIKSLDLSSNELENIDAISQNSCLTSHLEHLEKLELHQNALTNIPEQLCEKLKCLTYLDLHSNRFTSFPTYLLKMNCIANLDISRNDIGPSFALDPYLRCPTLKQLNLSYNQLVRIPEFLTDVAENLEQLLLEGNKISCLCSPICLKELKILNISKNNISSLAENIFMGCTKLEQFNARMNALEVIPDLSSSITSLKLSQNRFINVPEAILLLPHLRSVDLNQNKIVSLPGPMHWKSLNLRELLFNHNQIDRLDLSEKACAWSRLEKLHLSHNKLKEIPPQIGFLENLTSLDVSHNPDLRFFPDEMGRLSKIWDLPLEGLHLNLDFKHVGCKARDIIRFLQQRLKKAVPYNRMKLMIVGNTGSGKTTLLQQLMKCKRTELGSPKATVGIDVKDWIIQGKGKMKKELVLNVWDFGGQEEFYSTHPHFMTQRALYLAVYDLSKGQAEVDAMKPWLFNIKARASTSPVILVGTHLDVSDEMQRKACMSKITRELLNKRGFPAIQDYHFVNATEESDSIIRLRKIIIKESLHFKIRDQPVVGQLIPDSYLELEKQILLERKNVPVEFPVIDQKRLLELVQESQLQLDENELPHAIHFLNESGVLLHFQDPALQLRDLYFVDPKWLCKIMAQILMVKVEGFSKYPKGIVKRSDVEKCLLKKSKFPKIYMSQYFKLLEKFQIALPLGEDQLLIPSSLSDHRPVIELPHCENSEIIIRLYEMPYFPMGFWSRLINRLLEISPYMLSGRERALRPNRMYWRQGIYLNWSPEAYCLVESAVFDNNPDSFLKITAPSCRKGCILLGQVVDHIDSLMEEWFPGLLDIDVCGEGETLLKKWALYSFQDGEEHQKILLDDLLKKAEEGDLLVNPDQPRHTIPIAQIAPDLILADLPRNIMLNSDDLEFDEAPEFLLGDGGFGSVYRASYGGEEVAVKIFNKHTSLRLLRQELAVLCHLHHPSLVSLLAAAIRPRMLVMELALKGSLDRLLQQDNASLTRTLQHRIALHVADGLRYLHSAMIIYRDLKPHNVLLFTLYPNSAVIAKIADYGIAQYCCRMGIKTSEGTPGFRAPEVARGNVIYNQQADVYSFGLLLYDILTGGGRIMEGLKFPNEFDELAIQGKLPDPVKEYGCAPWPKVENLIKKCLKENPQERPTSSQVYEILNSAELICLMRYVSIPSTSTAECMVAANQSCKKAGVWIGNGNTEKAQLSFVNLNTDGHTCEDIADSKILSLALVTLPTEKENWIVAGTQSGSLWAVNTEDETRRHRLQKMSDSITCLYCNSLSKQSKQKNFFLVGTADGRLAVFEDRAVKCKGATPLKILTIGNVNTPLMCLNESSYLSEKNIIWGGCGTKIIALTSDFSVQKLIETKTSQLFCHNAYSDANIISIAIDKSIYLAKKNSHFVEIWDKKTEKLSELIDCARFLKDKVEKLNKESKHKLAYSGRVKTIFLQKNTALWVGTGGGHILLLDLSTRRPVQVIDNFCDSVRVMVTAQLGNLKNAVLVLGYCYKSDTTDNKYHKELQSCVSVWDINLPHEVQNLKKHIEMRQELAEKMKSFSLD</sequence>
<dbReference type="SMART" id="SM00364">
    <property type="entry name" value="LRR_BAC"/>
    <property type="match status" value="10"/>
</dbReference>
<dbReference type="FunFam" id="3.80.10.10:FF:000179">
    <property type="entry name" value="leucine-rich repeat serine/threonine-protein kinase 2"/>
    <property type="match status" value="1"/>
</dbReference>
<dbReference type="InterPro" id="IPR017441">
    <property type="entry name" value="Protein_kinase_ATP_BS"/>
</dbReference>
<keyword evidence="4" id="KW-0433">Leucine-rich repeat</keyword>
<dbReference type="Gene3D" id="2.130.10.10">
    <property type="entry name" value="YVTN repeat-like/Quinoprotein amine dehydrogenase"/>
    <property type="match status" value="1"/>
</dbReference>
<evidence type="ECO:0000256" key="3">
    <source>
        <dbReference type="ARBA" id="ARBA00022574"/>
    </source>
</evidence>
<keyword evidence="7 13" id="KW-0547">Nucleotide-binding</keyword>
<dbReference type="SMART" id="SM00220">
    <property type="entry name" value="S_TKc"/>
    <property type="match status" value="1"/>
</dbReference>
<dbReference type="NCBIfam" id="TIGR00231">
    <property type="entry name" value="small_GTP"/>
    <property type="match status" value="1"/>
</dbReference>
<dbReference type="Pfam" id="PF25497">
    <property type="entry name" value="COR-B"/>
    <property type="match status" value="1"/>
</dbReference>
<dbReference type="InterPro" id="IPR036322">
    <property type="entry name" value="WD40_repeat_dom_sf"/>
</dbReference>
<dbReference type="Pfam" id="PF16095">
    <property type="entry name" value="COR-A"/>
    <property type="match status" value="1"/>
</dbReference>
<gene>
    <name evidence="17" type="primary">Lrrk2</name>
    <name evidence="17" type="ORF">CORCON_R12373</name>
</gene>
<dbReference type="GO" id="GO:0007154">
    <property type="term" value="P:cell communication"/>
    <property type="evidence" value="ECO:0007669"/>
    <property type="project" value="UniProtKB-ARBA"/>
</dbReference>
<dbReference type="InterPro" id="IPR005225">
    <property type="entry name" value="Small_GTP-bd"/>
</dbReference>
<dbReference type="PROSITE" id="PS51424">
    <property type="entry name" value="ROC"/>
    <property type="match status" value="1"/>
</dbReference>
<proteinExistence type="predicted"/>
<dbReference type="SMART" id="SM00175">
    <property type="entry name" value="RAB"/>
    <property type="match status" value="1"/>
</dbReference>
<dbReference type="FunFam" id="1.25.40.20:FF:000219">
    <property type="entry name" value="Leucine-rich repeat serine/threonine-protein kinase 2"/>
    <property type="match status" value="1"/>
</dbReference>
<dbReference type="FunFam" id="3.30.70.1390:FF:000001">
    <property type="entry name" value="Leucine-rich repeat serine/threonine-protein kinase 2"/>
    <property type="match status" value="1"/>
</dbReference>
<organism evidence="17 18">
    <name type="scientific">Corythaixoides concolor</name>
    <name type="common">Grey go-away-bird</name>
    <dbReference type="NCBI Taxonomy" id="103956"/>
    <lineage>
        <taxon>Eukaryota</taxon>
        <taxon>Metazoa</taxon>
        <taxon>Chordata</taxon>
        <taxon>Craniata</taxon>
        <taxon>Vertebrata</taxon>
        <taxon>Euteleostomi</taxon>
        <taxon>Archelosauria</taxon>
        <taxon>Archosauria</taxon>
        <taxon>Dinosauria</taxon>
        <taxon>Saurischia</taxon>
        <taxon>Theropoda</taxon>
        <taxon>Coelurosauria</taxon>
        <taxon>Aves</taxon>
        <taxon>Neognathae</taxon>
        <taxon>Neoaves</taxon>
        <taxon>Otidimorphae</taxon>
        <taxon>Musophagiformes</taxon>
        <taxon>Musophagidae</taxon>
        <taxon>Corythaixoides</taxon>
    </lineage>
</organism>
<dbReference type="InterPro" id="IPR015943">
    <property type="entry name" value="WD40/YVTN_repeat-like_dom_sf"/>
</dbReference>
<dbReference type="FunFam" id="1.25.10.10:FF:000215">
    <property type="entry name" value="leucine-rich repeat serine/threonine-protein kinase 2"/>
    <property type="match status" value="1"/>
</dbReference>
<dbReference type="Gene3D" id="3.80.10.10">
    <property type="entry name" value="Ribonuclease Inhibitor"/>
    <property type="match status" value="3"/>
</dbReference>
<dbReference type="InterPro" id="IPR000719">
    <property type="entry name" value="Prot_kinase_dom"/>
</dbReference>
<dbReference type="InterPro" id="IPR056597">
    <property type="entry name" value="ARM_LRRK2"/>
</dbReference>
<dbReference type="PROSITE" id="PS51450">
    <property type="entry name" value="LRR"/>
    <property type="match status" value="6"/>
</dbReference>
<dbReference type="Pfam" id="PF23745">
    <property type="entry name" value="ANK_LRRK2"/>
    <property type="match status" value="1"/>
</dbReference>
<dbReference type="Gene3D" id="1.10.510.10">
    <property type="entry name" value="Transferase(Phosphotransferase) domain 1"/>
    <property type="match status" value="1"/>
</dbReference>
<evidence type="ECO:0000313" key="18">
    <source>
        <dbReference type="Proteomes" id="UP000526942"/>
    </source>
</evidence>
<dbReference type="SUPFAM" id="SSF52540">
    <property type="entry name" value="P-loop containing nucleoside triphosphate hydrolases"/>
    <property type="match status" value="1"/>
</dbReference>
<dbReference type="Pfam" id="PF12799">
    <property type="entry name" value="LRR_4"/>
    <property type="match status" value="1"/>
</dbReference>
<dbReference type="SUPFAM" id="SSF48371">
    <property type="entry name" value="ARM repeat"/>
    <property type="match status" value="2"/>
</dbReference>
<dbReference type="SUPFAM" id="SSF50978">
    <property type="entry name" value="WD40 repeat-like"/>
    <property type="match status" value="1"/>
</dbReference>
<feature type="coiled-coil region" evidence="14">
    <location>
        <begin position="307"/>
        <end position="334"/>
    </location>
</feature>
<dbReference type="CDD" id="cd14068">
    <property type="entry name" value="STKc_LRRK2"/>
    <property type="match status" value="1"/>
</dbReference>
<dbReference type="FunFam" id="1.10.510.10:FF:001216">
    <property type="entry name" value="Leucine-rich repeat kinase 2"/>
    <property type="match status" value="1"/>
</dbReference>
<dbReference type="InterPro" id="IPR032171">
    <property type="entry name" value="COR-A"/>
</dbReference>
<dbReference type="Pfam" id="PF00069">
    <property type="entry name" value="Pkinase"/>
    <property type="match status" value="1"/>
</dbReference>
<dbReference type="OrthoDB" id="8940716at2759"/>
<evidence type="ECO:0000256" key="5">
    <source>
        <dbReference type="ARBA" id="ARBA00022679"/>
    </source>
</evidence>
<dbReference type="GO" id="GO:0004674">
    <property type="term" value="F:protein serine/threonine kinase activity"/>
    <property type="evidence" value="ECO:0007669"/>
    <property type="project" value="UniProtKB-KW"/>
</dbReference>
<evidence type="ECO:0000259" key="16">
    <source>
        <dbReference type="PROSITE" id="PS51424"/>
    </source>
</evidence>
<evidence type="ECO:0000313" key="17">
    <source>
        <dbReference type="EMBL" id="NXJ90895.1"/>
    </source>
</evidence>
<evidence type="ECO:0000256" key="2">
    <source>
        <dbReference type="ARBA" id="ARBA00022527"/>
    </source>
</evidence>
<evidence type="ECO:0000256" key="9">
    <source>
        <dbReference type="ARBA" id="ARBA00022840"/>
    </source>
</evidence>
<dbReference type="GO" id="GO:0050793">
    <property type="term" value="P:regulation of developmental process"/>
    <property type="evidence" value="ECO:0007669"/>
    <property type="project" value="UniProtKB-ARBA"/>
</dbReference>
<dbReference type="InterPro" id="IPR027417">
    <property type="entry name" value="P-loop_NTPase"/>
</dbReference>
<feature type="non-terminal residue" evidence="17">
    <location>
        <position position="2514"/>
    </location>
</feature>
<keyword evidence="8 17" id="KW-0418">Kinase</keyword>
<dbReference type="InterPro" id="IPR036388">
    <property type="entry name" value="WH-like_DNA-bd_sf"/>
</dbReference>
<evidence type="ECO:0000256" key="12">
    <source>
        <dbReference type="ARBA" id="ARBA00048679"/>
    </source>
</evidence>
<evidence type="ECO:0000256" key="4">
    <source>
        <dbReference type="ARBA" id="ARBA00022614"/>
    </source>
</evidence>
<dbReference type="SUPFAM" id="SSF56112">
    <property type="entry name" value="Protein kinase-like (PK-like)"/>
    <property type="match status" value="1"/>
</dbReference>
<dbReference type="InterPro" id="IPR020859">
    <property type="entry name" value="ROC"/>
</dbReference>
<keyword evidence="18" id="KW-1185">Reference proteome</keyword>
<dbReference type="PROSITE" id="PS50011">
    <property type="entry name" value="PROTEIN_KINASE_DOM"/>
    <property type="match status" value="1"/>
</dbReference>
<dbReference type="GO" id="GO:0009966">
    <property type="term" value="P:regulation of signal transduction"/>
    <property type="evidence" value="ECO:0007669"/>
    <property type="project" value="UniProtKB-ARBA"/>
</dbReference>
<feature type="domain" description="Protein kinase" evidence="15">
    <location>
        <begin position="1865"/>
        <end position="2124"/>
    </location>
</feature>
<feature type="non-terminal residue" evidence="17">
    <location>
        <position position="1"/>
    </location>
</feature>
<keyword evidence="2" id="KW-0723">Serine/threonine-protein kinase</keyword>
<dbReference type="PANTHER" id="PTHR48005">
    <property type="entry name" value="LEUCINE RICH REPEAT KINASE 2"/>
    <property type="match status" value="1"/>
</dbReference>
<dbReference type="Gene3D" id="3.30.70.1390">
    <property type="entry name" value="ROC domain from the Parkinson's disease-associated leucine-rich repeat kinase 2"/>
    <property type="match status" value="1"/>
</dbReference>
<evidence type="ECO:0000256" key="14">
    <source>
        <dbReference type="SAM" id="Coils"/>
    </source>
</evidence>
<dbReference type="Pfam" id="PF08477">
    <property type="entry name" value="Roc"/>
    <property type="match status" value="1"/>
</dbReference>
<dbReference type="FunFam" id="1.10.10.10:FF:001161">
    <property type="entry name" value="Leucine-rich repeat serine/threonine-protein kinase 2"/>
    <property type="match status" value="1"/>
</dbReference>
<comment type="catalytic activity">
    <reaction evidence="11">
        <text>L-threonyl-[protein] + ATP = O-phospho-L-threonyl-[protein] + ADP + H(+)</text>
        <dbReference type="Rhea" id="RHEA:46608"/>
        <dbReference type="Rhea" id="RHEA-COMP:11060"/>
        <dbReference type="Rhea" id="RHEA-COMP:11605"/>
        <dbReference type="ChEBI" id="CHEBI:15378"/>
        <dbReference type="ChEBI" id="CHEBI:30013"/>
        <dbReference type="ChEBI" id="CHEBI:30616"/>
        <dbReference type="ChEBI" id="CHEBI:61977"/>
        <dbReference type="ChEBI" id="CHEBI:456216"/>
        <dbReference type="EC" id="2.7.11.1"/>
    </reaction>
</comment>
<dbReference type="InterPro" id="IPR008271">
    <property type="entry name" value="Ser/Thr_kinase_AS"/>
</dbReference>
<dbReference type="InterPro" id="IPR025875">
    <property type="entry name" value="Leu-rich_rpt_4"/>
</dbReference>
<dbReference type="InterPro" id="IPR003591">
    <property type="entry name" value="Leu-rich_rpt_typical-subtyp"/>
</dbReference>
<dbReference type="SMART" id="SM00369">
    <property type="entry name" value="LRR_TYP"/>
    <property type="match status" value="7"/>
</dbReference>
<feature type="binding site" evidence="13">
    <location>
        <position position="1892"/>
    </location>
    <ligand>
        <name>ATP</name>
        <dbReference type="ChEBI" id="CHEBI:30616"/>
    </ligand>
</feature>
<dbReference type="PROSITE" id="PS00108">
    <property type="entry name" value="PROTEIN_KINASE_ST"/>
    <property type="match status" value="1"/>
</dbReference>
<dbReference type="InterPro" id="IPR011009">
    <property type="entry name" value="Kinase-like_dom_sf"/>
</dbReference>
<dbReference type="Gene3D" id="1.25.10.10">
    <property type="entry name" value="Leucine-rich Repeat Variant"/>
    <property type="match status" value="2"/>
</dbReference>
<accession>A0A7L0F5S0</accession>
<dbReference type="Pfam" id="PF23744">
    <property type="entry name" value="ARM_LRRK2"/>
    <property type="match status" value="1"/>
</dbReference>
<name>A0A7L0F5S0_CORCN</name>
<keyword evidence="5" id="KW-0808">Transferase</keyword>
<dbReference type="PROSITE" id="PS00107">
    <property type="entry name" value="PROTEIN_KINASE_ATP"/>
    <property type="match status" value="1"/>
</dbReference>
<feature type="domain" description="Roc" evidence="16">
    <location>
        <begin position="1314"/>
        <end position="1497"/>
    </location>
</feature>
<dbReference type="GO" id="GO:0005525">
    <property type="term" value="F:GTP binding"/>
    <property type="evidence" value="ECO:0007669"/>
    <property type="project" value="UniProtKB-KW"/>
</dbReference>
<evidence type="ECO:0000259" key="15">
    <source>
        <dbReference type="PROSITE" id="PS50011"/>
    </source>
</evidence>
<evidence type="ECO:0000256" key="6">
    <source>
        <dbReference type="ARBA" id="ARBA00022737"/>
    </source>
</evidence>
<dbReference type="FunFam" id="3.80.10.10:FF:000110">
    <property type="entry name" value="Leucine-rich repeat serine/threonine-protein kinase 2"/>
    <property type="match status" value="1"/>
</dbReference>
<dbReference type="InterPro" id="IPR011989">
    <property type="entry name" value="ARM-like"/>
</dbReference>
<comment type="caution">
    <text evidence="17">The sequence shown here is derived from an EMBL/GenBank/DDBJ whole genome shotgun (WGS) entry which is preliminary data.</text>
</comment>
<dbReference type="InterPro" id="IPR001611">
    <property type="entry name" value="Leu-rich_rpt"/>
</dbReference>
<dbReference type="InterPro" id="IPR056602">
    <property type="entry name" value="Beta-prop_LRRK2"/>
</dbReference>
<dbReference type="InterPro" id="IPR051420">
    <property type="entry name" value="Ser_Thr_Kinases_DiverseReg"/>
</dbReference>
<comment type="catalytic activity">
    <reaction evidence="12">
        <text>L-seryl-[protein] + ATP = O-phospho-L-seryl-[protein] + ADP + H(+)</text>
        <dbReference type="Rhea" id="RHEA:17989"/>
        <dbReference type="Rhea" id="RHEA-COMP:9863"/>
        <dbReference type="Rhea" id="RHEA-COMP:11604"/>
        <dbReference type="ChEBI" id="CHEBI:15378"/>
        <dbReference type="ChEBI" id="CHEBI:29999"/>
        <dbReference type="ChEBI" id="CHEBI:30616"/>
        <dbReference type="ChEBI" id="CHEBI:83421"/>
        <dbReference type="ChEBI" id="CHEBI:456216"/>
        <dbReference type="EC" id="2.7.11.1"/>
    </reaction>
</comment>
<dbReference type="GO" id="GO:0005829">
    <property type="term" value="C:cytosol"/>
    <property type="evidence" value="ECO:0007669"/>
    <property type="project" value="UniProtKB-ARBA"/>
</dbReference>
<keyword evidence="3" id="KW-0853">WD repeat</keyword>
<dbReference type="Proteomes" id="UP000526942">
    <property type="component" value="Unassembled WGS sequence"/>
</dbReference>
<dbReference type="SUPFAM" id="SSF52058">
    <property type="entry name" value="L domain-like"/>
    <property type="match status" value="1"/>
</dbReference>
<dbReference type="Pfam" id="PF23748">
    <property type="entry name" value="Beta-prop_LRRK2"/>
    <property type="match status" value="1"/>
</dbReference>
<dbReference type="Pfam" id="PF13855">
    <property type="entry name" value="LRR_8"/>
    <property type="match status" value="1"/>
</dbReference>
<dbReference type="InterPro" id="IPR057263">
    <property type="entry name" value="COR-B"/>
</dbReference>
<evidence type="ECO:0000256" key="7">
    <source>
        <dbReference type="ARBA" id="ARBA00022741"/>
    </source>
</evidence>
<dbReference type="InterPro" id="IPR016024">
    <property type="entry name" value="ARM-type_fold"/>
</dbReference>
<keyword evidence="10" id="KW-0342">GTP-binding</keyword>
<dbReference type="EC" id="2.7.11.1" evidence="1"/>
<reference evidence="17 18" key="1">
    <citation type="submission" date="2019-09" db="EMBL/GenBank/DDBJ databases">
        <title>Bird 10,000 Genomes (B10K) Project - Family phase.</title>
        <authorList>
            <person name="Zhang G."/>
        </authorList>
    </citation>
    <scope>NUCLEOTIDE SEQUENCE [LARGE SCALE GENOMIC DNA]</scope>
    <source>
        <strain evidence="17">B10K-DU-011-20</strain>
        <tissue evidence="17">Muscle</tissue>
    </source>
</reference>
<evidence type="ECO:0000256" key="10">
    <source>
        <dbReference type="ARBA" id="ARBA00023134"/>
    </source>
</evidence>
<dbReference type="PANTHER" id="PTHR48005:SF13">
    <property type="entry name" value="SERINE_THREONINE-PROTEIN KINASE DDB_G0278509-RELATED"/>
    <property type="match status" value="1"/>
</dbReference>
<protein>
    <recommendedName>
        <fullName evidence="1">non-specific serine/threonine protein kinase</fullName>
        <ecNumber evidence="1">2.7.11.1</ecNumber>
    </recommendedName>
</protein>
<dbReference type="FunFam" id="3.40.50.300:FF:000656">
    <property type="entry name" value="Leucine-rich repeat serine/threonine-protein kinase 2"/>
    <property type="match status" value="1"/>
</dbReference>
<dbReference type="Gene3D" id="3.40.50.300">
    <property type="entry name" value="P-loop containing nucleotide triphosphate hydrolases"/>
    <property type="match status" value="1"/>
</dbReference>
<evidence type="ECO:0000256" key="11">
    <source>
        <dbReference type="ARBA" id="ARBA00047899"/>
    </source>
</evidence>
<evidence type="ECO:0000256" key="8">
    <source>
        <dbReference type="ARBA" id="ARBA00022777"/>
    </source>
</evidence>
<dbReference type="Gene3D" id="1.10.10.10">
    <property type="entry name" value="Winged helix-like DNA-binding domain superfamily/Winged helix DNA-binding domain"/>
    <property type="match status" value="1"/>
</dbReference>